<dbReference type="PROSITE" id="PS51384">
    <property type="entry name" value="FAD_FR"/>
    <property type="match status" value="1"/>
</dbReference>
<evidence type="ECO:0000256" key="7">
    <source>
        <dbReference type="ARBA" id="ARBA00023004"/>
    </source>
</evidence>
<comment type="cofactor">
    <cofactor evidence="1">
        <name>FAD</name>
        <dbReference type="ChEBI" id="CHEBI:57692"/>
    </cofactor>
</comment>
<feature type="domain" description="2Fe-2S ferredoxin-type" evidence="10">
    <location>
        <begin position="270"/>
        <end position="362"/>
    </location>
</feature>
<dbReference type="InterPro" id="IPR050415">
    <property type="entry name" value="MRET"/>
</dbReference>
<dbReference type="PRINTS" id="PR00371">
    <property type="entry name" value="FPNCR"/>
</dbReference>
<dbReference type="InterPro" id="IPR008333">
    <property type="entry name" value="Cbr1-like_FAD-bd_dom"/>
</dbReference>
<proteinExistence type="predicted"/>
<dbReference type="Pfam" id="PF00970">
    <property type="entry name" value="FAD_binding_6"/>
    <property type="match status" value="1"/>
</dbReference>
<evidence type="ECO:0000313" key="12">
    <source>
        <dbReference type="EMBL" id="MDT0617873.1"/>
    </source>
</evidence>
<dbReference type="EC" id="1.14.13.149" evidence="12"/>
<dbReference type="InterPro" id="IPR012675">
    <property type="entry name" value="Beta-grasp_dom_sf"/>
</dbReference>
<dbReference type="EMBL" id="JAVRHY010000003">
    <property type="protein sequence ID" value="MDT0617873.1"/>
    <property type="molecule type" value="Genomic_DNA"/>
</dbReference>
<evidence type="ECO:0000256" key="9">
    <source>
        <dbReference type="ARBA" id="ARBA00034078"/>
    </source>
</evidence>
<sequence length="362" mass="40498">MHQFRRLQVGSVERQTRDAVVVTFDVPASLQDEFQYLQGQHLTLRRAFDGEEIRRSYSICSAVQDQTLRVAIKRVQDGLFSNWANDELAPGMGLDVMPPSGRFRVDLAAPNAKHYVAFVAGSGITPILSIIKTTLMTEPGSRFTLFYGNRSASSVLFKEELEDLKDRYIERFRLVFILSREQLEIDLFNGRIDRERVDALMGLWLDPADIDVAFVCGPLDMMNDVSEGLQAHGVPKADIKMELFATSAQDAARRQARSEAVSERPVEGESRVEVILDGRTRVLAVERGRQNLIDAALGQSVELPYSCKAGVCSSCRCKVVAGEVDMNAVFALEDYEIERGFVLACQSYPVSDRVVLDFDQET</sequence>
<dbReference type="PANTHER" id="PTHR47354:SF8">
    <property type="entry name" value="1,2-PHENYLACETYL-COA EPOXIDASE, SUBUNIT E"/>
    <property type="match status" value="1"/>
</dbReference>
<evidence type="ECO:0000256" key="8">
    <source>
        <dbReference type="ARBA" id="ARBA00023014"/>
    </source>
</evidence>
<dbReference type="Pfam" id="PF00111">
    <property type="entry name" value="Fer2"/>
    <property type="match status" value="1"/>
</dbReference>
<dbReference type="PRINTS" id="PR00406">
    <property type="entry name" value="CYTB5RDTASE"/>
</dbReference>
<keyword evidence="6 12" id="KW-0560">Oxidoreductase</keyword>
<dbReference type="InterPro" id="IPR006058">
    <property type="entry name" value="2Fe2S_fd_BS"/>
</dbReference>
<feature type="domain" description="FAD-binding FR-type" evidence="11">
    <location>
        <begin position="2"/>
        <end position="106"/>
    </location>
</feature>
<keyword evidence="8" id="KW-0411">Iron-sulfur</keyword>
<dbReference type="SUPFAM" id="SSF63380">
    <property type="entry name" value="Riboflavin synthase domain-like"/>
    <property type="match status" value="1"/>
</dbReference>
<dbReference type="Gene3D" id="3.40.50.80">
    <property type="entry name" value="Nucleotide-binding domain of ferredoxin-NADP reductase (FNR) module"/>
    <property type="match status" value="1"/>
</dbReference>
<evidence type="ECO:0000256" key="6">
    <source>
        <dbReference type="ARBA" id="ARBA00023002"/>
    </source>
</evidence>
<dbReference type="CDD" id="cd06214">
    <property type="entry name" value="PA_degradation_oxidoreductase_like"/>
    <property type="match status" value="1"/>
</dbReference>
<dbReference type="InterPro" id="IPR001433">
    <property type="entry name" value="OxRdtase_FAD/NAD-bd"/>
</dbReference>
<dbReference type="InterPro" id="IPR017927">
    <property type="entry name" value="FAD-bd_FR_type"/>
</dbReference>
<dbReference type="InterPro" id="IPR017938">
    <property type="entry name" value="Riboflavin_synthase-like_b-brl"/>
</dbReference>
<evidence type="ECO:0000256" key="5">
    <source>
        <dbReference type="ARBA" id="ARBA00022827"/>
    </source>
</evidence>
<dbReference type="RefSeq" id="WP_311657807.1">
    <property type="nucleotide sequence ID" value="NZ_JAVRHY010000003.1"/>
</dbReference>
<dbReference type="SUPFAM" id="SSF52343">
    <property type="entry name" value="Ferredoxin reductase-like, C-terminal NADP-linked domain"/>
    <property type="match status" value="1"/>
</dbReference>
<evidence type="ECO:0000313" key="13">
    <source>
        <dbReference type="Proteomes" id="UP001259982"/>
    </source>
</evidence>
<comment type="cofactor">
    <cofactor evidence="9">
        <name>[2Fe-2S] cluster</name>
        <dbReference type="ChEBI" id="CHEBI:190135"/>
    </cofactor>
</comment>
<keyword evidence="4" id="KW-0479">Metal-binding</keyword>
<evidence type="ECO:0000256" key="1">
    <source>
        <dbReference type="ARBA" id="ARBA00001974"/>
    </source>
</evidence>
<evidence type="ECO:0000256" key="3">
    <source>
        <dbReference type="ARBA" id="ARBA00022714"/>
    </source>
</evidence>
<name>A0ABU3B5Y8_9GAMM</name>
<evidence type="ECO:0000256" key="2">
    <source>
        <dbReference type="ARBA" id="ARBA00022630"/>
    </source>
</evidence>
<accession>A0ABU3B5Y8</accession>
<keyword evidence="7" id="KW-0408">Iron</keyword>
<dbReference type="InterPro" id="IPR001709">
    <property type="entry name" value="Flavoprot_Pyr_Nucl_cyt_Rdtase"/>
</dbReference>
<dbReference type="Proteomes" id="UP001259982">
    <property type="component" value="Unassembled WGS sequence"/>
</dbReference>
<keyword evidence="5" id="KW-0274">FAD</keyword>
<keyword evidence="13" id="KW-1185">Reference proteome</keyword>
<dbReference type="GO" id="GO:0097266">
    <property type="term" value="F:phenylacetyl-CoA 1,2-epoxidase activity"/>
    <property type="evidence" value="ECO:0007669"/>
    <property type="project" value="UniProtKB-EC"/>
</dbReference>
<dbReference type="CDD" id="cd00207">
    <property type="entry name" value="fer2"/>
    <property type="match status" value="1"/>
</dbReference>
<dbReference type="PANTHER" id="PTHR47354">
    <property type="entry name" value="NADH OXIDOREDUCTASE HCR"/>
    <property type="match status" value="1"/>
</dbReference>
<gene>
    <name evidence="12" type="primary">paaE</name>
    <name evidence="12" type="ORF">RM531_05265</name>
</gene>
<keyword evidence="3" id="KW-0001">2Fe-2S</keyword>
<dbReference type="PROSITE" id="PS51085">
    <property type="entry name" value="2FE2S_FER_2"/>
    <property type="match status" value="1"/>
</dbReference>
<evidence type="ECO:0000259" key="11">
    <source>
        <dbReference type="PROSITE" id="PS51384"/>
    </source>
</evidence>
<dbReference type="Gene3D" id="3.10.20.30">
    <property type="match status" value="1"/>
</dbReference>
<organism evidence="12 13">
    <name type="scientific">Spectribacter acetivorans</name>
    <dbReference type="NCBI Taxonomy" id="3075603"/>
    <lineage>
        <taxon>Bacteria</taxon>
        <taxon>Pseudomonadati</taxon>
        <taxon>Pseudomonadota</taxon>
        <taxon>Gammaproteobacteria</taxon>
        <taxon>Salinisphaerales</taxon>
        <taxon>Salinisphaeraceae</taxon>
        <taxon>Spectribacter</taxon>
    </lineage>
</organism>
<dbReference type="InterPro" id="IPR001041">
    <property type="entry name" value="2Fe-2S_ferredoxin-type"/>
</dbReference>
<dbReference type="SUPFAM" id="SSF54292">
    <property type="entry name" value="2Fe-2S ferredoxin-like"/>
    <property type="match status" value="1"/>
</dbReference>
<dbReference type="NCBIfam" id="TIGR02160">
    <property type="entry name" value="PA_CoA_Oxy5"/>
    <property type="match status" value="1"/>
</dbReference>
<dbReference type="Pfam" id="PF00175">
    <property type="entry name" value="NAD_binding_1"/>
    <property type="match status" value="1"/>
</dbReference>
<comment type="caution">
    <text evidence="12">The sequence shown here is derived from an EMBL/GenBank/DDBJ whole genome shotgun (WGS) entry which is preliminary data.</text>
</comment>
<protein>
    <submittedName>
        <fullName evidence="12">1,2-phenylacetyl-CoA epoxidase subunit PaaE</fullName>
        <ecNumber evidence="12">1.14.13.149</ecNumber>
    </submittedName>
</protein>
<reference evidence="12 13" key="1">
    <citation type="submission" date="2023-09" db="EMBL/GenBank/DDBJ databases">
        <authorList>
            <person name="Rey-Velasco X."/>
        </authorList>
    </citation>
    <scope>NUCLEOTIDE SEQUENCE [LARGE SCALE GENOMIC DNA]</scope>
    <source>
        <strain evidence="12 13">P385</strain>
    </source>
</reference>
<evidence type="ECO:0000259" key="10">
    <source>
        <dbReference type="PROSITE" id="PS51085"/>
    </source>
</evidence>
<keyword evidence="2" id="KW-0285">Flavoprotein</keyword>
<dbReference type="InterPro" id="IPR036010">
    <property type="entry name" value="2Fe-2S_ferredoxin-like_sf"/>
</dbReference>
<dbReference type="InterPro" id="IPR039261">
    <property type="entry name" value="FNR_nucleotide-bd"/>
</dbReference>
<dbReference type="Gene3D" id="2.40.30.10">
    <property type="entry name" value="Translation factors"/>
    <property type="match status" value="1"/>
</dbReference>
<dbReference type="PROSITE" id="PS00197">
    <property type="entry name" value="2FE2S_FER_1"/>
    <property type="match status" value="1"/>
</dbReference>
<evidence type="ECO:0000256" key="4">
    <source>
        <dbReference type="ARBA" id="ARBA00022723"/>
    </source>
</evidence>
<dbReference type="InterPro" id="IPR011884">
    <property type="entry name" value="PaaE"/>
</dbReference>